<evidence type="ECO:0000259" key="2">
    <source>
        <dbReference type="Pfam" id="PF01106"/>
    </source>
</evidence>
<dbReference type="EMBL" id="AP012029">
    <property type="protein sequence ID" value="BAJ65111.1"/>
    <property type="molecule type" value="Genomic_DNA"/>
</dbReference>
<organism evidence="3 4">
    <name type="scientific">Anaerolinea thermophila (strain DSM 14523 / JCM 11388 / NBRC 100420 / UNI-1)</name>
    <dbReference type="NCBI Taxonomy" id="926569"/>
    <lineage>
        <taxon>Bacteria</taxon>
        <taxon>Bacillati</taxon>
        <taxon>Chloroflexota</taxon>
        <taxon>Anaerolineae</taxon>
        <taxon>Anaerolineales</taxon>
        <taxon>Anaerolineaceae</taxon>
        <taxon>Anaerolinea</taxon>
    </lineage>
</organism>
<protein>
    <recommendedName>
        <fullName evidence="2">NIF system FeS cluster assembly NifU C-terminal domain-containing protein</fullName>
    </recommendedName>
</protein>
<evidence type="ECO:0000256" key="1">
    <source>
        <dbReference type="ARBA" id="ARBA00049958"/>
    </source>
</evidence>
<dbReference type="KEGG" id="atm:ANT_30850"/>
<dbReference type="SUPFAM" id="SSF117916">
    <property type="entry name" value="Fe-S cluster assembly (FSCA) domain-like"/>
    <property type="match status" value="1"/>
</dbReference>
<dbReference type="STRING" id="926569.ANT_30850"/>
<dbReference type="eggNOG" id="COG0694">
    <property type="taxonomic scope" value="Bacteria"/>
</dbReference>
<gene>
    <name evidence="3" type="ordered locus">ANT_30850</name>
</gene>
<dbReference type="Pfam" id="PF01106">
    <property type="entry name" value="NifU"/>
    <property type="match status" value="1"/>
</dbReference>
<dbReference type="FunCoup" id="E8N2W1">
    <property type="interactions" value="12"/>
</dbReference>
<dbReference type="InterPro" id="IPR001075">
    <property type="entry name" value="NIF_FeS_clus_asmbl_NifU_C"/>
</dbReference>
<name>E8N2W1_ANATU</name>
<comment type="function">
    <text evidence="1">May be involved in the formation or repair of [Fe-S] clusters present in iron-sulfur proteins.</text>
</comment>
<dbReference type="HOGENOM" id="CLU_060555_4_3_0"/>
<dbReference type="OrthoDB" id="9796965at2"/>
<dbReference type="InParanoid" id="E8N2W1"/>
<dbReference type="AlphaFoldDB" id="E8N2W1"/>
<feature type="domain" description="NIF system FeS cluster assembly NifU C-terminal" evidence="2">
    <location>
        <begin position="20"/>
        <end position="83"/>
    </location>
</feature>
<reference evidence="3 4" key="1">
    <citation type="submission" date="2010-12" db="EMBL/GenBank/DDBJ databases">
        <title>Whole genome sequence of Anaerolinea thermophila UNI-1.</title>
        <authorList>
            <person name="Narita-Yamada S."/>
            <person name="Kishi E."/>
            <person name="Watanabe Y."/>
            <person name="Takasaki K."/>
            <person name="Ankai A."/>
            <person name="Oguchi A."/>
            <person name="Fukui S."/>
            <person name="Takahashi M."/>
            <person name="Yashiro I."/>
            <person name="Hosoyama A."/>
            <person name="Sekiguchi Y."/>
            <person name="Hanada S."/>
            <person name="Fujita N."/>
        </authorList>
    </citation>
    <scope>NUCLEOTIDE SEQUENCE [LARGE SCALE GENOMIC DNA]</scope>
    <source>
        <strain evidence="4">DSM 14523 / JCM 11388 / NBRC 100420 / UNI-1</strain>
    </source>
</reference>
<dbReference type="GO" id="GO:0016226">
    <property type="term" value="P:iron-sulfur cluster assembly"/>
    <property type="evidence" value="ECO:0007669"/>
    <property type="project" value="InterPro"/>
</dbReference>
<keyword evidence="4" id="KW-1185">Reference proteome</keyword>
<dbReference type="RefSeq" id="WP_013561452.1">
    <property type="nucleotide sequence ID" value="NC_014960.1"/>
</dbReference>
<dbReference type="GO" id="GO:0051536">
    <property type="term" value="F:iron-sulfur cluster binding"/>
    <property type="evidence" value="ECO:0007669"/>
    <property type="project" value="InterPro"/>
</dbReference>
<dbReference type="GO" id="GO:0005506">
    <property type="term" value="F:iron ion binding"/>
    <property type="evidence" value="ECO:0007669"/>
    <property type="project" value="InterPro"/>
</dbReference>
<proteinExistence type="predicted"/>
<evidence type="ECO:0000313" key="3">
    <source>
        <dbReference type="EMBL" id="BAJ65111.1"/>
    </source>
</evidence>
<dbReference type="InterPro" id="IPR034904">
    <property type="entry name" value="FSCA_dom_sf"/>
</dbReference>
<sequence length="89" mass="9831">MVTTNGKSFEYSTEERLRALIETLDTYIQQYHGGSVEMVGFDGKVLKVRLGGACEGCPLSPTTINGWVAGTVRQFFPEIEKVEAVEEQS</sequence>
<evidence type="ECO:0000313" key="4">
    <source>
        <dbReference type="Proteomes" id="UP000008922"/>
    </source>
</evidence>
<dbReference type="Proteomes" id="UP000008922">
    <property type="component" value="Chromosome"/>
</dbReference>
<dbReference type="Gene3D" id="3.30.300.130">
    <property type="entry name" value="Fe-S cluster assembly (FSCA)"/>
    <property type="match status" value="1"/>
</dbReference>
<accession>E8N2W1</accession>